<feature type="domain" description="N-acetyltransferase" evidence="1">
    <location>
        <begin position="8"/>
        <end position="174"/>
    </location>
</feature>
<sequence length="174" mass="20159">MNKRNIQVSLRQGNINDAEAILELQKEVLSESKFMISIIEEYQETTEQLRNWIEKILNNKREKLIVAESKGQIVGLIVFRSKSTKRLSHTGSFTAMVKKQYRNQGIGKLLIKELLNWAEHNPLVEKVSLGVLSTNQRAIELYKSMGFVEEGRKIKEVKFSDDLYVDDILMYKLV</sequence>
<organism evidence="2 3">
    <name type="scientific">Neobacillus mesonae</name>
    <dbReference type="NCBI Taxonomy" id="1193713"/>
    <lineage>
        <taxon>Bacteria</taxon>
        <taxon>Bacillati</taxon>
        <taxon>Bacillota</taxon>
        <taxon>Bacilli</taxon>
        <taxon>Bacillales</taxon>
        <taxon>Bacillaceae</taxon>
        <taxon>Neobacillus</taxon>
    </lineage>
</organism>
<proteinExistence type="predicted"/>
<dbReference type="InterPro" id="IPR000182">
    <property type="entry name" value="GNAT_dom"/>
</dbReference>
<evidence type="ECO:0000313" key="2">
    <source>
        <dbReference type="EMBL" id="AZU61981.1"/>
    </source>
</evidence>
<dbReference type="EMBL" id="CP022572">
    <property type="protein sequence ID" value="AZU61981.1"/>
    <property type="molecule type" value="Genomic_DNA"/>
</dbReference>
<dbReference type="Proteomes" id="UP000282892">
    <property type="component" value="Chromosome"/>
</dbReference>
<dbReference type="SUPFAM" id="SSF55729">
    <property type="entry name" value="Acyl-CoA N-acyltransferases (Nat)"/>
    <property type="match status" value="1"/>
</dbReference>
<protein>
    <submittedName>
        <fullName evidence="2">N-acetyltransferase</fullName>
    </submittedName>
</protein>
<dbReference type="STRING" id="1193713.GCA_001636315_04871"/>
<name>A0A3Q9QWA4_9BACI</name>
<dbReference type="AlphaFoldDB" id="A0A3Q9QWA4"/>
<dbReference type="KEGG" id="nmk:CHR53_12205"/>
<keyword evidence="2" id="KW-0808">Transferase</keyword>
<dbReference type="GO" id="GO:0016747">
    <property type="term" value="F:acyltransferase activity, transferring groups other than amino-acyl groups"/>
    <property type="evidence" value="ECO:0007669"/>
    <property type="project" value="InterPro"/>
</dbReference>
<evidence type="ECO:0000313" key="3">
    <source>
        <dbReference type="Proteomes" id="UP000282892"/>
    </source>
</evidence>
<dbReference type="Pfam" id="PF00583">
    <property type="entry name" value="Acetyltransf_1"/>
    <property type="match status" value="1"/>
</dbReference>
<dbReference type="PANTHER" id="PTHR43415">
    <property type="entry name" value="SPERMIDINE N(1)-ACETYLTRANSFERASE"/>
    <property type="match status" value="1"/>
</dbReference>
<keyword evidence="3" id="KW-1185">Reference proteome</keyword>
<accession>A0A3Q9QWA4</accession>
<dbReference type="CDD" id="cd04301">
    <property type="entry name" value="NAT_SF"/>
    <property type="match status" value="1"/>
</dbReference>
<dbReference type="PROSITE" id="PS51186">
    <property type="entry name" value="GNAT"/>
    <property type="match status" value="1"/>
</dbReference>
<dbReference type="InterPro" id="IPR016181">
    <property type="entry name" value="Acyl_CoA_acyltransferase"/>
</dbReference>
<reference evidence="2 3" key="1">
    <citation type="submission" date="2017-07" db="EMBL/GenBank/DDBJ databases">
        <title>The complete genome sequence of Bacillus mesonae strain H20-5, an efficient strain improving plant abiotic stress resistance.</title>
        <authorList>
            <person name="Kim S.Y."/>
            <person name="Song H."/>
            <person name="Sang M.K."/>
            <person name="Weon H.-Y."/>
            <person name="Song J."/>
        </authorList>
    </citation>
    <scope>NUCLEOTIDE SEQUENCE [LARGE SCALE GENOMIC DNA]</scope>
    <source>
        <strain evidence="2 3">H20-5</strain>
    </source>
</reference>
<dbReference type="RefSeq" id="WP_066397934.1">
    <property type="nucleotide sequence ID" value="NZ_CP022572.1"/>
</dbReference>
<dbReference type="Gene3D" id="3.40.630.30">
    <property type="match status" value="1"/>
</dbReference>
<dbReference type="PANTHER" id="PTHR43415:SF3">
    <property type="entry name" value="GNAT-FAMILY ACETYLTRANSFERASE"/>
    <property type="match status" value="1"/>
</dbReference>
<dbReference type="OrthoDB" id="9802340at2"/>
<evidence type="ECO:0000259" key="1">
    <source>
        <dbReference type="PROSITE" id="PS51186"/>
    </source>
</evidence>
<gene>
    <name evidence="2" type="ORF">CHR53_12205</name>
</gene>